<keyword evidence="1" id="KW-0472">Membrane</keyword>
<evidence type="ECO:0000313" key="3">
    <source>
        <dbReference type="Proteomes" id="UP000824072"/>
    </source>
</evidence>
<accession>A0A9D1LAA1</accession>
<keyword evidence="1" id="KW-0812">Transmembrane</keyword>
<sequence length="107" mass="11981">MDLPEITRNIVELREFEAGAREQIRTIFNRLDKQDAIIDSLRALTANVGALAEGQERIEKNVKAVRADVDEIKAQPMANYNKLRLTVITALASGIVGYVLKFLVDKL</sequence>
<dbReference type="AlphaFoldDB" id="A0A9D1LAA1"/>
<evidence type="ECO:0000256" key="1">
    <source>
        <dbReference type="SAM" id="Phobius"/>
    </source>
</evidence>
<evidence type="ECO:0000313" key="2">
    <source>
        <dbReference type="EMBL" id="HIU33163.1"/>
    </source>
</evidence>
<feature type="transmembrane region" description="Helical" evidence="1">
    <location>
        <begin position="83"/>
        <end position="104"/>
    </location>
</feature>
<keyword evidence="1" id="KW-1133">Transmembrane helix</keyword>
<name>A0A9D1LAA1_9FIRM</name>
<dbReference type="Proteomes" id="UP000824072">
    <property type="component" value="Unassembled WGS sequence"/>
</dbReference>
<organism evidence="2 3">
    <name type="scientific">Candidatus Pullichristensenella excrementigallinarum</name>
    <dbReference type="NCBI Taxonomy" id="2840907"/>
    <lineage>
        <taxon>Bacteria</taxon>
        <taxon>Bacillati</taxon>
        <taxon>Bacillota</taxon>
        <taxon>Clostridia</taxon>
        <taxon>Candidatus Pullichristensenella</taxon>
    </lineage>
</organism>
<reference evidence="2" key="2">
    <citation type="journal article" date="2021" name="PeerJ">
        <title>Extensive microbial diversity within the chicken gut microbiome revealed by metagenomics and culture.</title>
        <authorList>
            <person name="Gilroy R."/>
            <person name="Ravi A."/>
            <person name="Getino M."/>
            <person name="Pursley I."/>
            <person name="Horton D.L."/>
            <person name="Alikhan N.F."/>
            <person name="Baker D."/>
            <person name="Gharbi K."/>
            <person name="Hall N."/>
            <person name="Watson M."/>
            <person name="Adriaenssens E.M."/>
            <person name="Foster-Nyarko E."/>
            <person name="Jarju S."/>
            <person name="Secka A."/>
            <person name="Antonio M."/>
            <person name="Oren A."/>
            <person name="Chaudhuri R.R."/>
            <person name="La Ragione R."/>
            <person name="Hildebrand F."/>
            <person name="Pallen M.J."/>
        </authorList>
    </citation>
    <scope>NUCLEOTIDE SEQUENCE</scope>
    <source>
        <strain evidence="2">ChiHcec3-11533</strain>
    </source>
</reference>
<comment type="caution">
    <text evidence="2">The sequence shown here is derived from an EMBL/GenBank/DDBJ whole genome shotgun (WGS) entry which is preliminary data.</text>
</comment>
<protein>
    <submittedName>
        <fullName evidence="2">Uncharacterized protein</fullName>
    </submittedName>
</protein>
<reference evidence="2" key="1">
    <citation type="submission" date="2020-10" db="EMBL/GenBank/DDBJ databases">
        <authorList>
            <person name="Gilroy R."/>
        </authorList>
    </citation>
    <scope>NUCLEOTIDE SEQUENCE</scope>
    <source>
        <strain evidence="2">ChiHcec3-11533</strain>
    </source>
</reference>
<gene>
    <name evidence="2" type="ORF">IAB02_01240</name>
</gene>
<dbReference type="EMBL" id="DVMU01000029">
    <property type="protein sequence ID" value="HIU33163.1"/>
    <property type="molecule type" value="Genomic_DNA"/>
</dbReference>
<proteinExistence type="predicted"/>